<feature type="repeat" description="TPR" evidence="1">
    <location>
        <begin position="130"/>
        <end position="163"/>
    </location>
</feature>
<dbReference type="EMBL" id="LCCW01000053">
    <property type="protein sequence ID" value="KKS39857.1"/>
    <property type="molecule type" value="Genomic_DNA"/>
</dbReference>
<proteinExistence type="predicted"/>
<feature type="region of interest" description="Disordered" evidence="2">
    <location>
        <begin position="1"/>
        <end position="27"/>
    </location>
</feature>
<comment type="caution">
    <text evidence="4">The sequence shown here is derived from an EMBL/GenBank/DDBJ whole genome shotgun (WGS) entry which is preliminary data.</text>
</comment>
<dbReference type="SUPFAM" id="SSF48452">
    <property type="entry name" value="TPR-like"/>
    <property type="match status" value="1"/>
</dbReference>
<dbReference type="SMART" id="SM00028">
    <property type="entry name" value="TPR"/>
    <property type="match status" value="2"/>
</dbReference>
<evidence type="ECO:0000256" key="2">
    <source>
        <dbReference type="SAM" id="MobiDB-lite"/>
    </source>
</evidence>
<keyword evidence="1" id="KW-0802">TPR repeat</keyword>
<dbReference type="PROSITE" id="PS50005">
    <property type="entry name" value="TPR"/>
    <property type="match status" value="1"/>
</dbReference>
<dbReference type="InterPro" id="IPR019734">
    <property type="entry name" value="TPR_rpt"/>
</dbReference>
<dbReference type="Proteomes" id="UP000034516">
    <property type="component" value="Unassembled WGS sequence"/>
</dbReference>
<evidence type="ECO:0000256" key="1">
    <source>
        <dbReference type="PROSITE-ProRule" id="PRU00339"/>
    </source>
</evidence>
<dbReference type="Gene3D" id="1.25.40.10">
    <property type="entry name" value="Tetratricopeptide repeat domain"/>
    <property type="match status" value="1"/>
</dbReference>
<gene>
    <name evidence="4" type="ORF">UV02_C0053G0007</name>
</gene>
<feature type="transmembrane region" description="Helical" evidence="3">
    <location>
        <begin position="35"/>
        <end position="55"/>
    </location>
</feature>
<accession>A0A0G0YT94</accession>
<reference evidence="4 5" key="1">
    <citation type="journal article" date="2015" name="Nature">
        <title>rRNA introns, odd ribosomes, and small enigmatic genomes across a large radiation of phyla.</title>
        <authorList>
            <person name="Brown C.T."/>
            <person name="Hug L.A."/>
            <person name="Thomas B.C."/>
            <person name="Sharon I."/>
            <person name="Castelle C.J."/>
            <person name="Singh A."/>
            <person name="Wilkins M.J."/>
            <person name="Williams K.H."/>
            <person name="Banfield J.F."/>
        </authorList>
    </citation>
    <scope>NUCLEOTIDE SEQUENCE [LARGE SCALE GENOMIC DNA]</scope>
</reference>
<evidence type="ECO:0000313" key="5">
    <source>
        <dbReference type="Proteomes" id="UP000034516"/>
    </source>
</evidence>
<evidence type="ECO:0000313" key="4">
    <source>
        <dbReference type="EMBL" id="KKS39857.1"/>
    </source>
</evidence>
<name>A0A0G0YT94_9BACT</name>
<organism evidence="4 5">
    <name type="scientific">Candidatus Kuenenbacteria bacterium GW2011_GWA2_42_15</name>
    <dbReference type="NCBI Taxonomy" id="1618677"/>
    <lineage>
        <taxon>Bacteria</taxon>
        <taxon>Candidatus Kueneniibacteriota</taxon>
    </lineage>
</organism>
<dbReference type="InterPro" id="IPR011990">
    <property type="entry name" value="TPR-like_helical_dom_sf"/>
</dbReference>
<dbReference type="AlphaFoldDB" id="A0A0G0YT94"/>
<protein>
    <submittedName>
        <fullName evidence="4">Uncharacterized protein</fullName>
    </submittedName>
</protein>
<keyword evidence="3" id="KW-0472">Membrane</keyword>
<keyword evidence="3" id="KW-0812">Transmembrane</keyword>
<evidence type="ECO:0000256" key="3">
    <source>
        <dbReference type="SAM" id="Phobius"/>
    </source>
</evidence>
<keyword evidence="3" id="KW-1133">Transmembrane helix</keyword>
<sequence length="284" mass="32677">MSEENKTEQNQNKTQPAADEPKKEEVGKNRGKRGVVIVVLAIVLTVSGIIGYNYWQGRRLDNGTGNEQKLALPITRAQVEKDFVNNKEKKTQAETVPPANFKERYLGFINSSLQAIESGQPSQPEFKDLLEDYFNVAVSYGILGEYAKAEEYYFKLLEKWPGDYKTMLNLGDLYILMDQPLSAAVSFFETMEQYPDDYRVYGKLAELYVNYALGENKLTTADALYQAGTENAVYKRALYKEYAFFLENYMYDYKRALMAEREYQKITGSVEQQEIDRLEKMIGE</sequence>